<geneLocation type="plasmid" evidence="6">
    <name>pSna507_unt10</name>
</geneLocation>
<comment type="similarity">
    <text evidence="1">Belongs to the NAD(P)-dependent epimerase/dehydratase family.</text>
</comment>
<keyword evidence="6" id="KW-0614">Plasmid</keyword>
<evidence type="ECO:0000313" key="5">
    <source>
        <dbReference type="EMBL" id="MET3604308.1"/>
    </source>
</evidence>
<dbReference type="Proteomes" id="UP001549111">
    <property type="component" value="Unassembled WGS sequence"/>
</dbReference>
<evidence type="ECO:0000313" key="8">
    <source>
        <dbReference type="Proteomes" id="UP001549111"/>
    </source>
</evidence>
<evidence type="ECO:0000256" key="1">
    <source>
        <dbReference type="ARBA" id="ARBA00007637"/>
    </source>
</evidence>
<name>A0A5C1Q6I2_9BURK</name>
<dbReference type="CDD" id="cd08946">
    <property type="entry name" value="SDR_e"/>
    <property type="match status" value="1"/>
</dbReference>
<dbReference type="EMBL" id="JBEPLS010000007">
    <property type="protein sequence ID" value="MET3604308.1"/>
    <property type="molecule type" value="Genomic_DNA"/>
</dbReference>
<dbReference type="EMBL" id="CP035710">
    <property type="protein sequence ID" value="QEN03101.1"/>
    <property type="molecule type" value="Genomic_DNA"/>
</dbReference>
<dbReference type="KEGG" id="snn:EWH46_19870"/>
<dbReference type="InterPro" id="IPR036291">
    <property type="entry name" value="NAD(P)-bd_dom_sf"/>
</dbReference>
<proteinExistence type="inferred from homology"/>
<dbReference type="PANTHER" id="PTHR43103">
    <property type="entry name" value="NUCLEOSIDE-DIPHOSPHATE-SUGAR EPIMERASE"/>
    <property type="match status" value="1"/>
</dbReference>
<keyword evidence="8" id="KW-1185">Reference proteome</keyword>
<evidence type="ECO:0000256" key="2">
    <source>
        <dbReference type="ARBA" id="ARBA00023002"/>
    </source>
</evidence>
<accession>A0A5C1Q6I2</accession>
<dbReference type="SUPFAM" id="SSF51735">
    <property type="entry name" value="NAD(P)-binding Rossmann-fold domains"/>
    <property type="match status" value="1"/>
</dbReference>
<organism evidence="6 7">
    <name type="scientific">Sphaerotilus sulfidivorans</name>
    <dbReference type="NCBI Taxonomy" id="639200"/>
    <lineage>
        <taxon>Bacteria</taxon>
        <taxon>Pseudomonadati</taxon>
        <taxon>Pseudomonadota</taxon>
        <taxon>Betaproteobacteria</taxon>
        <taxon>Burkholderiales</taxon>
        <taxon>Sphaerotilaceae</taxon>
        <taxon>Sphaerotilus</taxon>
    </lineage>
</organism>
<dbReference type="Proteomes" id="UP000323522">
    <property type="component" value="Plasmid pSna507_unt10"/>
</dbReference>
<geneLocation type="plasmid" evidence="7">
    <name>psna507_unt10</name>
</geneLocation>
<dbReference type="EC" id="1.1.1.203" evidence="5"/>
<feature type="domain" description="NAD-dependent epimerase/dehydratase" evidence="4">
    <location>
        <begin position="14"/>
        <end position="186"/>
    </location>
</feature>
<reference evidence="5 8" key="2">
    <citation type="submission" date="2024-06" db="EMBL/GenBank/DDBJ databases">
        <title>Genomic Encyclopedia of Type Strains, Phase IV (KMG-IV): sequencing the most valuable type-strain genomes for metagenomic binning, comparative biology and taxonomic classification.</title>
        <authorList>
            <person name="Goeker M."/>
        </authorList>
    </citation>
    <scope>NUCLEOTIDE SEQUENCE [LARGE SCALE GENOMIC DNA]</scope>
    <source>
        <strain evidence="5 8">D-501</strain>
    </source>
</reference>
<dbReference type="AlphaFoldDB" id="A0A5C1Q6I2"/>
<sequence>MSDLTVSPIRFGRILLTGAAGHLGREMRPRLKACCDRLRLSDLEPMAPATDGEEVIVADLADRAAVLALLEGVDAVVHLGGVSTEQSWERIAAANIHGAVNLYEAARRHGVRRIVFASSNHVTGFYRQDQVISPRDPVRPDGFYGLSKAFGEDLAQLYWDRFGLETVSVRIGSAFAAPKDRRMLATWMSFDDTERLFMAALTAPVVGHSIVYGLSDNATAWWDNTPARHLGYRPQDSSEVFRAEVEARQPVLDREDPAVIHQGGAFVRTGPFFEEA</sequence>
<dbReference type="Pfam" id="PF01370">
    <property type="entry name" value="Epimerase"/>
    <property type="match status" value="1"/>
</dbReference>
<keyword evidence="3" id="KW-0520">NAD</keyword>
<evidence type="ECO:0000259" key="4">
    <source>
        <dbReference type="Pfam" id="PF01370"/>
    </source>
</evidence>
<keyword evidence="2 5" id="KW-0560">Oxidoreductase</keyword>
<gene>
    <name evidence="5" type="ORF">ABIC99_002124</name>
    <name evidence="6" type="ORF">EWH46_19870</name>
</gene>
<evidence type="ECO:0000313" key="7">
    <source>
        <dbReference type="Proteomes" id="UP000323522"/>
    </source>
</evidence>
<dbReference type="OrthoDB" id="8770295at2"/>
<dbReference type="RefSeq" id="WP_149505720.1">
    <property type="nucleotide sequence ID" value="NZ_CP035710.1"/>
</dbReference>
<reference evidence="6 7" key="1">
    <citation type="submission" date="2019-02" db="EMBL/GenBank/DDBJ databases">
        <title>Complete Genome Sequence and Methylome Analysis of Sphaerotilus natans subsp. sulfidivorans D-507.</title>
        <authorList>
            <person name="Fomenkov A."/>
            <person name="Gridneva E."/>
            <person name="Smolyakov D."/>
            <person name="Dubinina G."/>
            <person name="Vincze T."/>
            <person name="Grabovich M."/>
            <person name="Roberts R.J."/>
        </authorList>
    </citation>
    <scope>NUCLEOTIDE SEQUENCE [LARGE SCALE GENOMIC DNA]</scope>
    <source>
        <strain evidence="6 7">D-507</strain>
        <plasmid evidence="6">pSna507_unt10</plasmid>
        <plasmid evidence="7">psna507_unt10</plasmid>
    </source>
</reference>
<dbReference type="Gene3D" id="3.40.50.720">
    <property type="entry name" value="NAD(P)-binding Rossmann-like Domain"/>
    <property type="match status" value="1"/>
</dbReference>
<evidence type="ECO:0000313" key="6">
    <source>
        <dbReference type="EMBL" id="QEN03101.1"/>
    </source>
</evidence>
<protein>
    <submittedName>
        <fullName evidence="6">NAD(P)-dependent oxidoreductase</fullName>
    </submittedName>
    <submittedName>
        <fullName evidence="5">Uronate dehydrogenase</fullName>
        <ecNumber evidence="5">1.1.1.203</ecNumber>
    </submittedName>
</protein>
<evidence type="ECO:0000256" key="3">
    <source>
        <dbReference type="ARBA" id="ARBA00023027"/>
    </source>
</evidence>
<dbReference type="PANTHER" id="PTHR43103:SF5">
    <property type="entry name" value="4-EPIMERASE, PUTATIVE (AFU_ORTHOLOGUE AFUA_7G00360)-RELATED"/>
    <property type="match status" value="1"/>
</dbReference>
<dbReference type="GO" id="GO:0050388">
    <property type="term" value="F:uronate dehydrogenase activity"/>
    <property type="evidence" value="ECO:0007669"/>
    <property type="project" value="UniProtKB-EC"/>
</dbReference>
<dbReference type="InterPro" id="IPR001509">
    <property type="entry name" value="Epimerase_deHydtase"/>
</dbReference>